<organism evidence="3 4">
    <name type="scientific">Pseudolactococcus piscium</name>
    <dbReference type="NCBI Taxonomy" id="1364"/>
    <lineage>
        <taxon>Bacteria</taxon>
        <taxon>Bacillati</taxon>
        <taxon>Bacillota</taxon>
        <taxon>Bacilli</taxon>
        <taxon>Lactobacillales</taxon>
        <taxon>Streptococcaceae</taxon>
        <taxon>Pseudolactococcus</taxon>
    </lineage>
</organism>
<evidence type="ECO:0000259" key="2">
    <source>
        <dbReference type="PROSITE" id="PS51782"/>
    </source>
</evidence>
<comment type="caution">
    <text evidence="3">The sequence shown here is derived from an EMBL/GenBank/DDBJ whole genome shotgun (WGS) entry which is preliminary data.</text>
</comment>
<dbReference type="InterPro" id="IPR018392">
    <property type="entry name" value="LysM"/>
</dbReference>
<dbReference type="SUPFAM" id="SSF53955">
    <property type="entry name" value="Lysozyme-like"/>
    <property type="match status" value="1"/>
</dbReference>
<dbReference type="InterPro" id="IPR036779">
    <property type="entry name" value="LysM_dom_sf"/>
</dbReference>
<protein>
    <submittedName>
        <fullName evidence="3">Extracellular protein</fullName>
    </submittedName>
</protein>
<dbReference type="EMBL" id="JXJW01000007">
    <property type="protein sequence ID" value="PCS07327.1"/>
    <property type="molecule type" value="Genomic_DNA"/>
</dbReference>
<keyword evidence="1" id="KW-1133">Transmembrane helix</keyword>
<dbReference type="CDD" id="cd00118">
    <property type="entry name" value="LysM"/>
    <property type="match status" value="1"/>
</dbReference>
<name>A0A2A5S1A9_9LACT</name>
<dbReference type="SMART" id="SM00257">
    <property type="entry name" value="LysM"/>
    <property type="match status" value="1"/>
</dbReference>
<reference evidence="3 4" key="1">
    <citation type="submission" date="2014-12" db="EMBL/GenBank/DDBJ databases">
        <title>Draft genome sequences of 10 type strains of Lactococcus.</title>
        <authorList>
            <person name="Sun Z."/>
            <person name="Zhong Z."/>
            <person name="Liu W."/>
            <person name="Zhang W."/>
            <person name="Zhang H."/>
        </authorList>
    </citation>
    <scope>NUCLEOTIDE SEQUENCE [LARGE SCALE GENOMIC DNA]</scope>
    <source>
        <strain evidence="3 4">DSM 6634</strain>
    </source>
</reference>
<dbReference type="Proteomes" id="UP000218282">
    <property type="component" value="Unassembled WGS sequence"/>
</dbReference>
<evidence type="ECO:0000313" key="4">
    <source>
        <dbReference type="Proteomes" id="UP000218282"/>
    </source>
</evidence>
<dbReference type="Pfam" id="PF01476">
    <property type="entry name" value="LysM"/>
    <property type="match status" value="1"/>
</dbReference>
<accession>A0A2A5S1A9</accession>
<keyword evidence="1" id="KW-0472">Membrane</keyword>
<feature type="domain" description="LysM" evidence="2">
    <location>
        <begin position="91"/>
        <end position="135"/>
    </location>
</feature>
<dbReference type="SUPFAM" id="SSF54106">
    <property type="entry name" value="LysM domain"/>
    <property type="match status" value="1"/>
</dbReference>
<dbReference type="AlphaFoldDB" id="A0A2A5S1A9"/>
<feature type="transmembrane region" description="Helical" evidence="1">
    <location>
        <begin position="6"/>
        <end position="24"/>
    </location>
</feature>
<sequence length="262" mass="28537">MFTLLTIIGITGLTSGITIFFILGSGTKYEADTQTCTSTPIEIKQVTYQQTPASQADHNKSSIMTSQTKLAINPETVPTPETNNLSESDEVDYVVQDGDSLSQISEKFKTPVASIVQQSKLKSQEQLYSGQHLKFLKSYIVKEEEVTPISNQVVAPNPGESTTGSDAVTVDNGNKVVPGGLSKEDRTYVLSQLQSRTGVAASQWDYIISRESGWLSSIKNTIGYYGLFQLAPNYPGYDGDIDAQINGAVYLFNNGGMKHWAL</sequence>
<dbReference type="Gene3D" id="3.10.350.10">
    <property type="entry name" value="LysM domain"/>
    <property type="match status" value="1"/>
</dbReference>
<evidence type="ECO:0000256" key="1">
    <source>
        <dbReference type="SAM" id="Phobius"/>
    </source>
</evidence>
<dbReference type="InterPro" id="IPR023346">
    <property type="entry name" value="Lysozyme-like_dom_sf"/>
</dbReference>
<evidence type="ECO:0000313" key="3">
    <source>
        <dbReference type="EMBL" id="PCS07327.1"/>
    </source>
</evidence>
<gene>
    <name evidence="3" type="ORF">RU86_GL002102</name>
</gene>
<keyword evidence="4" id="KW-1185">Reference proteome</keyword>
<keyword evidence="1" id="KW-0812">Transmembrane</keyword>
<proteinExistence type="predicted"/>
<dbReference type="PROSITE" id="PS51782">
    <property type="entry name" value="LYSM"/>
    <property type="match status" value="1"/>
</dbReference>